<evidence type="ECO:0000313" key="2">
    <source>
        <dbReference type="EMBL" id="KAG4420372.1"/>
    </source>
</evidence>
<proteinExistence type="predicted"/>
<accession>A0A8H7W9D2</accession>
<evidence type="ECO:0000313" key="3">
    <source>
        <dbReference type="Proteomes" id="UP000664132"/>
    </source>
</evidence>
<dbReference type="Proteomes" id="UP000664132">
    <property type="component" value="Unassembled WGS sequence"/>
</dbReference>
<organism evidence="2 3">
    <name type="scientific">Cadophora malorum</name>
    <dbReference type="NCBI Taxonomy" id="108018"/>
    <lineage>
        <taxon>Eukaryota</taxon>
        <taxon>Fungi</taxon>
        <taxon>Dikarya</taxon>
        <taxon>Ascomycota</taxon>
        <taxon>Pezizomycotina</taxon>
        <taxon>Leotiomycetes</taxon>
        <taxon>Helotiales</taxon>
        <taxon>Ploettnerulaceae</taxon>
        <taxon>Cadophora</taxon>
    </lineage>
</organism>
<name>A0A8H7W9D2_9HELO</name>
<sequence>MRGFPTSPSHKWEALPGSPSAVWDEKKEMLLRSTAFSLSIARRRRFPLLIFATLLLTSIFYNQKYHPFAPPPRNAHPRGKGSFDGTWNYTRDARNLMLSESQCMLAFPDLYHEIDRAVEDRRSNHITLKEMDEMPSTDDGYIRAMIYDQQLYMINATSGINSRGEASLHALHRALLTSPEPLPNIEFTMSVGDTAESANPRWTYARQKSMTSLWLMPDFGYWSWPEPKIGSYSEIQMKAEQMDAKVPWMRKIDKLIWRGAHLKLLVREQLVNASRGKSWADVKMIVWDDNAKGKAHDAFTMDEHCMYKFVAHTEGVSYSARLQNLQNCRSVIVAHKMSWLQHHHHLMVSSGPNQNFVEVAKDFSDLEVTMEGLLSGEAGRGNLKAERIAENNVRTFRERYLTPAAEACYWRQLVRGWATVSFEPEFYKESTGQKEQWRGVPIESYLLMRQMEWNYH</sequence>
<dbReference type="AlphaFoldDB" id="A0A8H7W9D2"/>
<keyword evidence="3" id="KW-1185">Reference proteome</keyword>
<dbReference type="PANTHER" id="PTHR12203">
    <property type="entry name" value="KDEL LYS-ASP-GLU-LEU CONTAINING - RELATED"/>
    <property type="match status" value="1"/>
</dbReference>
<dbReference type="SMART" id="SM00672">
    <property type="entry name" value="CAP10"/>
    <property type="match status" value="1"/>
</dbReference>
<dbReference type="Pfam" id="PF05686">
    <property type="entry name" value="Glyco_transf_90"/>
    <property type="match status" value="1"/>
</dbReference>
<dbReference type="OrthoDB" id="202415at2759"/>
<reference evidence="2" key="1">
    <citation type="submission" date="2021-02" db="EMBL/GenBank/DDBJ databases">
        <title>Genome sequence Cadophora malorum strain M34.</title>
        <authorList>
            <person name="Stefanovic E."/>
            <person name="Vu D."/>
            <person name="Scully C."/>
            <person name="Dijksterhuis J."/>
            <person name="Roader J."/>
            <person name="Houbraken J."/>
        </authorList>
    </citation>
    <scope>NUCLEOTIDE SEQUENCE</scope>
    <source>
        <strain evidence="2">M34</strain>
    </source>
</reference>
<feature type="domain" description="Glycosyl transferase CAP10" evidence="1">
    <location>
        <begin position="181"/>
        <end position="422"/>
    </location>
</feature>
<gene>
    <name evidence="2" type="ORF">IFR04_006484</name>
</gene>
<comment type="caution">
    <text evidence="2">The sequence shown here is derived from an EMBL/GenBank/DDBJ whole genome shotgun (WGS) entry which is preliminary data.</text>
</comment>
<dbReference type="InterPro" id="IPR051091">
    <property type="entry name" value="O-Glucosyltr/Glycosyltrsf_90"/>
</dbReference>
<protein>
    <recommendedName>
        <fullName evidence="1">Glycosyl transferase CAP10 domain-containing protein</fullName>
    </recommendedName>
</protein>
<dbReference type="InterPro" id="IPR006598">
    <property type="entry name" value="CAP10"/>
</dbReference>
<dbReference type="PANTHER" id="PTHR12203:SF107">
    <property type="entry name" value="GLYCOSYL TRANSFERASE CAP10 DOMAIN-CONTAINING PROTEIN"/>
    <property type="match status" value="1"/>
</dbReference>
<evidence type="ECO:0000259" key="1">
    <source>
        <dbReference type="SMART" id="SM00672"/>
    </source>
</evidence>
<dbReference type="EMBL" id="JAFJYH010000085">
    <property type="protein sequence ID" value="KAG4420372.1"/>
    <property type="molecule type" value="Genomic_DNA"/>
</dbReference>